<dbReference type="Pfam" id="PF00704">
    <property type="entry name" value="Glyco_hydro_18"/>
    <property type="match status" value="1"/>
</dbReference>
<evidence type="ECO:0000313" key="4">
    <source>
        <dbReference type="Proteomes" id="UP001589747"/>
    </source>
</evidence>
<evidence type="ECO:0000259" key="2">
    <source>
        <dbReference type="PROSITE" id="PS51910"/>
    </source>
</evidence>
<proteinExistence type="predicted"/>
<dbReference type="PANTHER" id="PTHR46066:SF2">
    <property type="entry name" value="CHITINASE DOMAIN-CONTAINING PROTEIN 1"/>
    <property type="match status" value="1"/>
</dbReference>
<dbReference type="InterPro" id="IPR001223">
    <property type="entry name" value="Glyco_hydro18_cat"/>
</dbReference>
<dbReference type="InterPro" id="IPR029070">
    <property type="entry name" value="Chitinase_insertion_sf"/>
</dbReference>
<dbReference type="SUPFAM" id="SSF51445">
    <property type="entry name" value="(Trans)glycosidases"/>
    <property type="match status" value="1"/>
</dbReference>
<dbReference type="GO" id="GO:0016787">
    <property type="term" value="F:hydrolase activity"/>
    <property type="evidence" value="ECO:0007669"/>
    <property type="project" value="UniProtKB-KW"/>
</dbReference>
<feature type="signal peptide" evidence="1">
    <location>
        <begin position="1"/>
        <end position="28"/>
    </location>
</feature>
<accession>A0ABV5KZ32</accession>
<gene>
    <name evidence="3" type="ORF">ACFFSY_31505</name>
</gene>
<name>A0ABV5KZ32_9BACL</name>
<dbReference type="EMBL" id="JBHMDO010000048">
    <property type="protein sequence ID" value="MFB9330492.1"/>
    <property type="molecule type" value="Genomic_DNA"/>
</dbReference>
<dbReference type="Proteomes" id="UP001589747">
    <property type="component" value="Unassembled WGS sequence"/>
</dbReference>
<keyword evidence="4" id="KW-1185">Reference proteome</keyword>
<organism evidence="3 4">
    <name type="scientific">Paenibacillus aurantiacus</name>
    <dbReference type="NCBI Taxonomy" id="1936118"/>
    <lineage>
        <taxon>Bacteria</taxon>
        <taxon>Bacillati</taxon>
        <taxon>Bacillota</taxon>
        <taxon>Bacilli</taxon>
        <taxon>Bacillales</taxon>
        <taxon>Paenibacillaceae</taxon>
        <taxon>Paenibacillus</taxon>
    </lineage>
</organism>
<keyword evidence="3" id="KW-0378">Hydrolase</keyword>
<feature type="chain" id="PRO_5047459269" evidence="1">
    <location>
        <begin position="29"/>
        <end position="639"/>
    </location>
</feature>
<comment type="caution">
    <text evidence="3">The sequence shown here is derived from an EMBL/GenBank/DDBJ whole genome shotgun (WGS) entry which is preliminary data.</text>
</comment>
<feature type="domain" description="GH18" evidence="2">
    <location>
        <begin position="327"/>
        <end position="639"/>
    </location>
</feature>
<evidence type="ECO:0000256" key="1">
    <source>
        <dbReference type="SAM" id="SignalP"/>
    </source>
</evidence>
<dbReference type="SMART" id="SM00636">
    <property type="entry name" value="Glyco_18"/>
    <property type="match status" value="1"/>
</dbReference>
<dbReference type="PANTHER" id="PTHR46066">
    <property type="entry name" value="CHITINASE DOMAIN-CONTAINING PROTEIN 1 FAMILY MEMBER"/>
    <property type="match status" value="1"/>
</dbReference>
<dbReference type="Gene3D" id="3.10.50.10">
    <property type="match status" value="1"/>
</dbReference>
<reference evidence="3 4" key="1">
    <citation type="submission" date="2024-09" db="EMBL/GenBank/DDBJ databases">
        <authorList>
            <person name="Sun Q."/>
            <person name="Mori K."/>
        </authorList>
    </citation>
    <scope>NUCLEOTIDE SEQUENCE [LARGE SCALE GENOMIC DNA]</scope>
    <source>
        <strain evidence="3 4">TISTR 2452</strain>
    </source>
</reference>
<protein>
    <submittedName>
        <fullName evidence="3">Glycosyl hydrolase family 18 protein</fullName>
    </submittedName>
</protein>
<dbReference type="Gene3D" id="3.20.20.80">
    <property type="entry name" value="Glycosidases"/>
    <property type="match status" value="1"/>
</dbReference>
<dbReference type="InterPro" id="IPR011583">
    <property type="entry name" value="Chitinase_II/V-like_cat"/>
</dbReference>
<sequence>MINKWSVLLAGMITAQSILVASAPAADAATDLTTKFRVYQNDKALKEFKTDTQAIAYAKSFSYSHIEKITDRVWVWDNFPRYKVYENGVSTAAREFQTLEQAKAFAKKLKFAQIRDLQQPGWISYTYPKYQLYQGDRTSAAWSFATLADAKQAAKYYSNAHVMDLSANQWVWDNLTAAQKATMRATSTPAYIITVAGEKANDSSYSFLADAIRASAGIAGSAVLNTSTGKIVHQNIAPYIVNQNGRAVRSFFNLESAIVYAKGLSGATITKDGLEWWTNAPYLKVVKGDEVLKQFFTRPSAVAYASQVTNAIVMTAEGRALWNNASKLKLMGWNGTSSTKTVLAQVAQTQGLDTTSPTWFVLTNADGTMMDNSDPAVISSLQGSGIKVEPLVHNQFDKNLTRAFLNSPAAQTKFITSLISRLDTLGLKSMNLDFEGMYGGDRALYTEFVRNLTKALHAKGMTLSIDLPRGDVKWDAKTAYDIAAIGQIVDTVMIMAYDEHWSGSDEPGSVGGMDWIEEGIKQYLAYGVPRDKIMLGIPFYVREWRIDASGNLVDNKAIYMKEVPRLIQENGATGTYDAESGQMKYTYTKDGYTHVFWAETDATVKARIELARKYDLAGVAAWRLGYESADLWSMLLQYK</sequence>
<keyword evidence="1" id="KW-0732">Signal</keyword>
<dbReference type="RefSeq" id="WP_377501766.1">
    <property type="nucleotide sequence ID" value="NZ_JBHMDO010000048.1"/>
</dbReference>
<evidence type="ECO:0000313" key="3">
    <source>
        <dbReference type="EMBL" id="MFB9330492.1"/>
    </source>
</evidence>
<dbReference type="PROSITE" id="PS51910">
    <property type="entry name" value="GH18_2"/>
    <property type="match status" value="1"/>
</dbReference>
<dbReference type="InterPro" id="IPR017853">
    <property type="entry name" value="GH"/>
</dbReference>